<dbReference type="InterPro" id="IPR016062">
    <property type="entry name" value="TM1410-rel"/>
</dbReference>
<organism evidence="3 4">
    <name type="scientific">Phaeospirillum tilakii</name>
    <dbReference type="NCBI Taxonomy" id="741673"/>
    <lineage>
        <taxon>Bacteria</taxon>
        <taxon>Pseudomonadati</taxon>
        <taxon>Pseudomonadota</taxon>
        <taxon>Alphaproteobacteria</taxon>
        <taxon>Rhodospirillales</taxon>
        <taxon>Rhodospirillaceae</taxon>
        <taxon>Phaeospirillum</taxon>
    </lineage>
</organism>
<evidence type="ECO:0000313" key="4">
    <source>
        <dbReference type="Proteomes" id="UP001597296"/>
    </source>
</evidence>
<dbReference type="EMBL" id="JBHUIY010000027">
    <property type="protein sequence ID" value="MFD2234760.1"/>
    <property type="molecule type" value="Genomic_DNA"/>
</dbReference>
<keyword evidence="4" id="KW-1185">Reference proteome</keyword>
<dbReference type="PANTHER" id="PTHR35882:SF2">
    <property type="entry name" value="PELA"/>
    <property type="match status" value="1"/>
</dbReference>
<dbReference type="InterPro" id="IPR013785">
    <property type="entry name" value="Aldolase_TIM"/>
</dbReference>
<dbReference type="RefSeq" id="WP_377317297.1">
    <property type="nucleotide sequence ID" value="NZ_JBHUIY010000027.1"/>
</dbReference>
<comment type="caution">
    <text evidence="3">The sequence shown here is derived from an EMBL/GenBank/DDBJ whole genome shotgun (WGS) entry which is preliminary data.</text>
</comment>
<sequence>MTGPSLIRRLTLALLLAGGLAGPAAALDKPRDFNPPMPEQVPNFRAQTRDVLIELASYAKKRDPHFQILLRNGVELLAKGDWEEQWDALHDPAGTNFYRRLPPRAVYRPLVKLLDGLVIDGLYCGKQAFDQPLEAALKARRADDAVIDRDKKLGVIRPPLPTEMGPFSNDPAVELRRAAEIQEKIERIERQRRILYAVDAMRAENRVLLSVESCTGPAAAAALRAGARDHVVPYLTASGRLDEGPKTHPPGENSAETTSLGAVRAWLPLLRSDRFGDKGAFVDAVAGDNDDLVVIDVAQRAQGVTKDDLTRMKFKKMGPRRMVFAVLPIGRAYDWRWYWQKGWDVGNPAYLFAHDAAPGSYIVDLANGEWKALLGKYLAAVMDLGFDGVMFDDVDTYLWFEELMPIDH</sequence>
<protein>
    <recommendedName>
        <fullName evidence="5">Glycoside-hydrolase family GH114 TIM-barrel domain-containing protein</fullName>
    </recommendedName>
</protein>
<name>A0ABW5CF77_9PROT</name>
<evidence type="ECO:0000256" key="2">
    <source>
        <dbReference type="SAM" id="SignalP"/>
    </source>
</evidence>
<proteinExistence type="predicted"/>
<feature type="region of interest" description="Disordered" evidence="1">
    <location>
        <begin position="238"/>
        <end position="257"/>
    </location>
</feature>
<dbReference type="InterPro" id="IPR017853">
    <property type="entry name" value="GH"/>
</dbReference>
<evidence type="ECO:0000256" key="1">
    <source>
        <dbReference type="SAM" id="MobiDB-lite"/>
    </source>
</evidence>
<evidence type="ECO:0008006" key="5">
    <source>
        <dbReference type="Google" id="ProtNLM"/>
    </source>
</evidence>
<gene>
    <name evidence="3" type="ORF">ACFSNB_13180</name>
</gene>
<feature type="signal peptide" evidence="2">
    <location>
        <begin position="1"/>
        <end position="26"/>
    </location>
</feature>
<evidence type="ECO:0000313" key="3">
    <source>
        <dbReference type="EMBL" id="MFD2234760.1"/>
    </source>
</evidence>
<feature type="chain" id="PRO_5047541786" description="Glycoside-hydrolase family GH114 TIM-barrel domain-containing protein" evidence="2">
    <location>
        <begin position="27"/>
        <end position="408"/>
    </location>
</feature>
<keyword evidence="2" id="KW-0732">Signal</keyword>
<dbReference type="PRINTS" id="PR01545">
    <property type="entry name" value="THEMAYE10DUF"/>
</dbReference>
<dbReference type="Proteomes" id="UP001597296">
    <property type="component" value="Unassembled WGS sequence"/>
</dbReference>
<dbReference type="Gene3D" id="3.20.20.70">
    <property type="entry name" value="Aldolase class I"/>
    <property type="match status" value="2"/>
</dbReference>
<dbReference type="PANTHER" id="PTHR35882">
    <property type="entry name" value="PELA"/>
    <property type="match status" value="1"/>
</dbReference>
<reference evidence="4" key="1">
    <citation type="journal article" date="2019" name="Int. J. Syst. Evol. Microbiol.">
        <title>The Global Catalogue of Microorganisms (GCM) 10K type strain sequencing project: providing services to taxonomists for standard genome sequencing and annotation.</title>
        <authorList>
            <consortium name="The Broad Institute Genomics Platform"/>
            <consortium name="The Broad Institute Genome Sequencing Center for Infectious Disease"/>
            <person name="Wu L."/>
            <person name="Ma J."/>
        </authorList>
    </citation>
    <scope>NUCLEOTIDE SEQUENCE [LARGE SCALE GENOMIC DNA]</scope>
    <source>
        <strain evidence="4">KCTC 15012</strain>
    </source>
</reference>
<accession>A0ABW5CF77</accession>
<dbReference type="SUPFAM" id="SSF51445">
    <property type="entry name" value="(Trans)glycosidases"/>
    <property type="match status" value="1"/>
</dbReference>